<proteinExistence type="inferred from homology"/>
<evidence type="ECO:0000256" key="1">
    <source>
        <dbReference type="ARBA" id="ARBA00010424"/>
    </source>
</evidence>
<dbReference type="PANTHER" id="PTHR48413">
    <property type="match status" value="1"/>
</dbReference>
<organism evidence="2 3">
    <name type="scientific">Methylocystis iwaonis</name>
    <dbReference type="NCBI Taxonomy" id="2885079"/>
    <lineage>
        <taxon>Bacteria</taxon>
        <taxon>Pseudomonadati</taxon>
        <taxon>Pseudomonadota</taxon>
        <taxon>Alphaproteobacteria</taxon>
        <taxon>Hyphomicrobiales</taxon>
        <taxon>Methylocystaceae</taxon>
        <taxon>Methylocystis</taxon>
    </lineage>
</organism>
<reference evidence="2 3" key="1">
    <citation type="journal article" date="2023" name="Int. J. Syst. Evol. Microbiol.">
        <title>Methylocystis iwaonis sp. nov., a type II methane-oxidizing bacterium from surface soil of a rice paddy field in Japan, and emended description of the genus Methylocystis (ex Whittenbury et al. 1970) Bowman et al. 1993.</title>
        <authorList>
            <person name="Kaise H."/>
            <person name="Sawadogo J.B."/>
            <person name="Alam M.S."/>
            <person name="Ueno C."/>
            <person name="Dianou D."/>
            <person name="Shinjo R."/>
            <person name="Asakawa S."/>
        </authorList>
    </citation>
    <scope>NUCLEOTIDE SEQUENCE [LARGE SCALE GENOMIC DNA]</scope>
    <source>
        <strain evidence="2 3">SS37A-Re</strain>
    </source>
</reference>
<dbReference type="Pfam" id="PF02679">
    <property type="entry name" value="ComA"/>
    <property type="match status" value="1"/>
</dbReference>
<sequence>MNSLDSAWKGVWSLDAIVNRRLRRPRVAGVTMVIDTGLGLSAMRDILDLAAHHIDHWKFGFGTTALMPRAALEAKLSLLRSHNIVSYPGGTLLEAAVVQEHCRVFMTRAAELGFEAVEISEGTIDLPGERRRRMIDCARNAGLEPITEVGRKDPARQPVADELAAQVLRDLEWGARWVIIEGRESGQGVGIYDRAGDIRSSYLDEVTRLVGDAASRMIWEAPLRAQQAYLVCRFGANVSLGNIPPHQCLALEALRCGLRFESFAAVAKHSRDAGVWDPARIEDKTLSSTASDE</sequence>
<dbReference type="RefSeq" id="WP_281928338.1">
    <property type="nucleotide sequence ID" value="NZ_AP027142.1"/>
</dbReference>
<dbReference type="Gene3D" id="3.20.20.70">
    <property type="entry name" value="Aldolase class I"/>
    <property type="match status" value="1"/>
</dbReference>
<dbReference type="EMBL" id="AP027142">
    <property type="protein sequence ID" value="BDV35022.1"/>
    <property type="molecule type" value="Genomic_DNA"/>
</dbReference>
<dbReference type="InterPro" id="IPR013785">
    <property type="entry name" value="Aldolase_TIM"/>
</dbReference>
<name>A0ABM8EAQ3_9HYPH</name>
<dbReference type="InterPro" id="IPR003830">
    <property type="entry name" value="ComA_synth"/>
</dbReference>
<dbReference type="InterPro" id="IPR036112">
    <property type="entry name" value="ComA_synth_sf"/>
</dbReference>
<dbReference type="PANTHER" id="PTHR48413:SF1">
    <property type="entry name" value="PROTEIN HEAT-STRESS-ASSOCIATED 32"/>
    <property type="match status" value="1"/>
</dbReference>
<gene>
    <name evidence="2" type="ORF">SS37A_25510</name>
</gene>
<evidence type="ECO:0000313" key="2">
    <source>
        <dbReference type="EMBL" id="BDV35022.1"/>
    </source>
</evidence>
<accession>A0ABM8EAQ3</accession>
<protein>
    <submittedName>
        <fullName evidence="2">Phosphosulfolactate synthase</fullName>
    </submittedName>
</protein>
<dbReference type="SUPFAM" id="SSF102110">
    <property type="entry name" value="(2r)-phospho-3-sulfolactate synthase ComA"/>
    <property type="match status" value="1"/>
</dbReference>
<evidence type="ECO:0000313" key="3">
    <source>
        <dbReference type="Proteomes" id="UP001317629"/>
    </source>
</evidence>
<comment type="similarity">
    <text evidence="1">Belongs to the phosphosulfolactate synthase family.</text>
</comment>
<dbReference type="Proteomes" id="UP001317629">
    <property type="component" value="Chromosome"/>
</dbReference>
<keyword evidence="3" id="KW-1185">Reference proteome</keyword>